<evidence type="ECO:0000256" key="1">
    <source>
        <dbReference type="ARBA" id="ARBA00004496"/>
    </source>
</evidence>
<comment type="subcellular location">
    <subcellularLocation>
        <location evidence="1">Cytoplasm</location>
    </subcellularLocation>
</comment>
<evidence type="ECO:0000256" key="4">
    <source>
        <dbReference type="ARBA" id="ARBA00022679"/>
    </source>
</evidence>
<sequence>MEDMDNKKLQEPGEQIKPVVTEEEVKELAWRLFGMRVRSMEELTSYDDKNFHLIMEDDYDNAYIKAIRPDGYVMKILNTFQSRDPTTIEAQHAMQKHLRDRGIVTQEPILNREGKDMSLEVMMSDPQILDKGGKNSRAYIVRLVTFIPGTIFFKTPYIPSSFYNIGKFVGIIHGDINEQNLLMVEIPGQDNVKPEEGGHDVCGILDFSDVTYSYKVFDVALAIAYLSIKCDESRNVDVGGHVLAGYLTEGKLNEVEMDVLRTCMCARLAQSLTLGAYTFYLYPENPYVLTTSKGGWSLLHKVWSISKEKLMKRWVDIIEEHSDLS</sequence>
<reference evidence="6 7" key="1">
    <citation type="submission" date="2024-11" db="EMBL/GenBank/DDBJ databases">
        <title>Chromosome-level genome assembly of the freshwater bivalve Anodonta woodiana.</title>
        <authorList>
            <person name="Chen X."/>
        </authorList>
    </citation>
    <scope>NUCLEOTIDE SEQUENCE [LARGE SCALE GENOMIC DNA]</scope>
    <source>
        <strain evidence="6">MN2024</strain>
        <tissue evidence="6">Gills</tissue>
    </source>
</reference>
<dbReference type="PANTHER" id="PTHR21064">
    <property type="entry name" value="AMINOGLYCOSIDE PHOSPHOTRANSFERASE DOMAIN-CONTAINING PROTEIN-RELATED"/>
    <property type="match status" value="1"/>
</dbReference>
<keyword evidence="4" id="KW-0808">Transferase</keyword>
<evidence type="ECO:0000256" key="5">
    <source>
        <dbReference type="ARBA" id="ARBA00022777"/>
    </source>
</evidence>
<evidence type="ECO:0008006" key="8">
    <source>
        <dbReference type="Google" id="ProtNLM"/>
    </source>
</evidence>
<proteinExistence type="inferred from homology"/>
<dbReference type="InterPro" id="IPR050249">
    <property type="entry name" value="Pseudomonas-type_ThrB"/>
</dbReference>
<dbReference type="EMBL" id="JBJQND010000010">
    <property type="protein sequence ID" value="KAL3863739.1"/>
    <property type="molecule type" value="Genomic_DNA"/>
</dbReference>
<keyword evidence="7" id="KW-1185">Reference proteome</keyword>
<evidence type="ECO:0000256" key="3">
    <source>
        <dbReference type="ARBA" id="ARBA00022490"/>
    </source>
</evidence>
<keyword evidence="5" id="KW-0418">Kinase</keyword>
<accession>A0ABD3VQ89</accession>
<evidence type="ECO:0000256" key="2">
    <source>
        <dbReference type="ARBA" id="ARBA00006219"/>
    </source>
</evidence>
<dbReference type="GO" id="GO:0016301">
    <property type="term" value="F:kinase activity"/>
    <property type="evidence" value="ECO:0007669"/>
    <property type="project" value="UniProtKB-KW"/>
</dbReference>
<comment type="similarity">
    <text evidence="2">Belongs to the aminoglycoside phosphotransferase family.</text>
</comment>
<dbReference type="PANTHER" id="PTHR21064:SF1">
    <property type="entry name" value="HYDROXYLYSINE KINASE"/>
    <property type="match status" value="1"/>
</dbReference>
<dbReference type="GO" id="GO:0005737">
    <property type="term" value="C:cytoplasm"/>
    <property type="evidence" value="ECO:0007669"/>
    <property type="project" value="UniProtKB-SubCell"/>
</dbReference>
<evidence type="ECO:0000313" key="6">
    <source>
        <dbReference type="EMBL" id="KAL3863739.1"/>
    </source>
</evidence>
<dbReference type="Gene3D" id="3.90.1200.10">
    <property type="match status" value="1"/>
</dbReference>
<evidence type="ECO:0000313" key="7">
    <source>
        <dbReference type="Proteomes" id="UP001634394"/>
    </source>
</evidence>
<comment type="caution">
    <text evidence="6">The sequence shown here is derived from an EMBL/GenBank/DDBJ whole genome shotgun (WGS) entry which is preliminary data.</text>
</comment>
<gene>
    <name evidence="6" type="ORF">ACJMK2_005478</name>
</gene>
<organism evidence="6 7">
    <name type="scientific">Sinanodonta woodiana</name>
    <name type="common">Chinese pond mussel</name>
    <name type="synonym">Anodonta woodiana</name>
    <dbReference type="NCBI Taxonomy" id="1069815"/>
    <lineage>
        <taxon>Eukaryota</taxon>
        <taxon>Metazoa</taxon>
        <taxon>Spiralia</taxon>
        <taxon>Lophotrochozoa</taxon>
        <taxon>Mollusca</taxon>
        <taxon>Bivalvia</taxon>
        <taxon>Autobranchia</taxon>
        <taxon>Heteroconchia</taxon>
        <taxon>Palaeoheterodonta</taxon>
        <taxon>Unionida</taxon>
        <taxon>Unionoidea</taxon>
        <taxon>Unionidae</taxon>
        <taxon>Unioninae</taxon>
        <taxon>Sinanodonta</taxon>
    </lineage>
</organism>
<protein>
    <recommendedName>
        <fullName evidence="8">Aminoglycoside phosphotransferase domain-containing protein</fullName>
    </recommendedName>
</protein>
<dbReference type="Proteomes" id="UP001634394">
    <property type="component" value="Unassembled WGS sequence"/>
</dbReference>
<dbReference type="SUPFAM" id="SSF56112">
    <property type="entry name" value="Protein kinase-like (PK-like)"/>
    <property type="match status" value="1"/>
</dbReference>
<name>A0ABD3VQ89_SINWO</name>
<dbReference type="InterPro" id="IPR011009">
    <property type="entry name" value="Kinase-like_dom_sf"/>
</dbReference>
<dbReference type="AlphaFoldDB" id="A0ABD3VQ89"/>
<keyword evidence="3" id="KW-0963">Cytoplasm</keyword>